<evidence type="ECO:0008006" key="5">
    <source>
        <dbReference type="Google" id="ProtNLM"/>
    </source>
</evidence>
<protein>
    <recommendedName>
        <fullName evidence="5">DUF5666 domain-containing protein</fullName>
    </recommendedName>
</protein>
<evidence type="ECO:0000313" key="4">
    <source>
        <dbReference type="Proteomes" id="UP000585272"/>
    </source>
</evidence>
<feature type="region of interest" description="Disordered" evidence="1">
    <location>
        <begin position="145"/>
        <end position="209"/>
    </location>
</feature>
<evidence type="ECO:0000256" key="1">
    <source>
        <dbReference type="SAM" id="MobiDB-lite"/>
    </source>
</evidence>
<name>A0A840IKH1_9ACTN</name>
<feature type="compositionally biased region" description="Basic and acidic residues" evidence="1">
    <location>
        <begin position="147"/>
        <end position="209"/>
    </location>
</feature>
<feature type="region of interest" description="Disordered" evidence="1">
    <location>
        <begin position="84"/>
        <end position="107"/>
    </location>
</feature>
<gene>
    <name evidence="3" type="ORF">BDZ31_004039</name>
</gene>
<feature type="region of interest" description="Disordered" evidence="1">
    <location>
        <begin position="30"/>
        <end position="57"/>
    </location>
</feature>
<dbReference type="AlphaFoldDB" id="A0A840IKH1"/>
<feature type="compositionally biased region" description="Basic residues" evidence="1">
    <location>
        <begin position="86"/>
        <end position="107"/>
    </location>
</feature>
<accession>A0A840IKH1</accession>
<dbReference type="Proteomes" id="UP000585272">
    <property type="component" value="Unassembled WGS sequence"/>
</dbReference>
<dbReference type="RefSeq" id="WP_183344474.1">
    <property type="nucleotide sequence ID" value="NZ_JACHNU010000007.1"/>
</dbReference>
<organism evidence="3 4">
    <name type="scientific">Conexibacter arvalis</name>
    <dbReference type="NCBI Taxonomy" id="912552"/>
    <lineage>
        <taxon>Bacteria</taxon>
        <taxon>Bacillati</taxon>
        <taxon>Actinomycetota</taxon>
        <taxon>Thermoleophilia</taxon>
        <taxon>Solirubrobacterales</taxon>
        <taxon>Conexibacteraceae</taxon>
        <taxon>Conexibacter</taxon>
    </lineage>
</organism>
<sequence>MNGRTTRIAQVAMVVVALLLGTATATALARHGADDGPGGTTGTTQTGTTGTTTTPAQAPARRIRVVGIVTARDEAARSFTLEAKNRKPVAKTAKQRRKVAKHGRKHRATRTYTVLAGELAIPAVGRQVLVKGTVEGTTITATRVKVLRGDDNPHRRGPVGDRDGDDGGRGPHGGDRGRGRGGEERGADRGRGRGGDGERGGRGRGGDDD</sequence>
<keyword evidence="4" id="KW-1185">Reference proteome</keyword>
<reference evidence="3 4" key="1">
    <citation type="submission" date="2020-08" db="EMBL/GenBank/DDBJ databases">
        <title>Genomic Encyclopedia of Archaeal and Bacterial Type Strains, Phase II (KMG-II): from individual species to whole genera.</title>
        <authorList>
            <person name="Goeker M."/>
        </authorList>
    </citation>
    <scope>NUCLEOTIDE SEQUENCE [LARGE SCALE GENOMIC DNA]</scope>
    <source>
        <strain evidence="3 4">DSM 23288</strain>
    </source>
</reference>
<evidence type="ECO:0000256" key="2">
    <source>
        <dbReference type="SAM" id="SignalP"/>
    </source>
</evidence>
<feature type="compositionally biased region" description="Low complexity" evidence="1">
    <location>
        <begin position="42"/>
        <end position="57"/>
    </location>
</feature>
<proteinExistence type="predicted"/>
<comment type="caution">
    <text evidence="3">The sequence shown here is derived from an EMBL/GenBank/DDBJ whole genome shotgun (WGS) entry which is preliminary data.</text>
</comment>
<keyword evidence="2" id="KW-0732">Signal</keyword>
<feature type="signal peptide" evidence="2">
    <location>
        <begin position="1"/>
        <end position="29"/>
    </location>
</feature>
<evidence type="ECO:0000313" key="3">
    <source>
        <dbReference type="EMBL" id="MBB4664428.1"/>
    </source>
</evidence>
<dbReference type="EMBL" id="JACHNU010000007">
    <property type="protein sequence ID" value="MBB4664428.1"/>
    <property type="molecule type" value="Genomic_DNA"/>
</dbReference>
<feature type="chain" id="PRO_5032540342" description="DUF5666 domain-containing protein" evidence="2">
    <location>
        <begin position="30"/>
        <end position="209"/>
    </location>
</feature>